<dbReference type="AlphaFoldDB" id="A0A4Y3KK56"/>
<comment type="caution">
    <text evidence="1">The sequence shown here is derived from an EMBL/GenBank/DDBJ whole genome shotgun (WGS) entry which is preliminary data.</text>
</comment>
<proteinExistence type="predicted"/>
<dbReference type="Proteomes" id="UP000320461">
    <property type="component" value="Unassembled WGS sequence"/>
</dbReference>
<organism evidence="1 2">
    <name type="scientific">Cellulomonas gelida</name>
    <dbReference type="NCBI Taxonomy" id="1712"/>
    <lineage>
        <taxon>Bacteria</taxon>
        <taxon>Bacillati</taxon>
        <taxon>Actinomycetota</taxon>
        <taxon>Actinomycetes</taxon>
        <taxon>Micrococcales</taxon>
        <taxon>Cellulomonadaceae</taxon>
        <taxon>Cellulomonas</taxon>
    </lineage>
</organism>
<evidence type="ECO:0000313" key="2">
    <source>
        <dbReference type="Proteomes" id="UP000320461"/>
    </source>
</evidence>
<gene>
    <name evidence="1" type="ORF">CGE01nite_16530</name>
</gene>
<evidence type="ECO:0000313" key="1">
    <source>
        <dbReference type="EMBL" id="GEA84402.1"/>
    </source>
</evidence>
<keyword evidence="2" id="KW-1185">Reference proteome</keyword>
<dbReference type="RefSeq" id="WP_141370196.1">
    <property type="nucleotide sequence ID" value="NZ_BJLQ01000014.1"/>
</dbReference>
<sequence length="112" mass="11645">MTAGEPHEDAMRAGARLADIARALSEPPPEGKERVLRLINEAAASPGEIAYLCACLVGVWEDTVVEWAGGDVERARRAFAAAAPSIVADAAALGADVIVQSILDRDGEVHGV</sequence>
<reference evidence="1 2" key="1">
    <citation type="submission" date="2019-06" db="EMBL/GenBank/DDBJ databases">
        <title>Whole genome shotgun sequence of Cellulomonas gelida NBRC 3748.</title>
        <authorList>
            <person name="Hosoyama A."/>
            <person name="Uohara A."/>
            <person name="Ohji S."/>
            <person name="Ichikawa N."/>
        </authorList>
    </citation>
    <scope>NUCLEOTIDE SEQUENCE [LARGE SCALE GENOMIC DNA]</scope>
    <source>
        <strain evidence="1 2">NBRC 3748</strain>
    </source>
</reference>
<dbReference type="EMBL" id="BJLQ01000014">
    <property type="protein sequence ID" value="GEA84402.1"/>
    <property type="molecule type" value="Genomic_DNA"/>
</dbReference>
<protein>
    <submittedName>
        <fullName evidence="1">Uncharacterized protein</fullName>
    </submittedName>
</protein>
<name>A0A4Y3KK56_9CELL</name>
<accession>A0A4Y3KK56</accession>